<dbReference type="InterPro" id="IPR005119">
    <property type="entry name" value="LysR_subst-bd"/>
</dbReference>
<feature type="region of interest" description="Disordered" evidence="5">
    <location>
        <begin position="324"/>
        <end position="354"/>
    </location>
</feature>
<dbReference type="PANTHER" id="PTHR30537:SF74">
    <property type="entry name" value="HTH-TYPE TRANSCRIPTIONAL REGULATOR TRPI"/>
    <property type="match status" value="1"/>
</dbReference>
<dbReference type="STRING" id="463040.CAL15_10725"/>
<feature type="domain" description="HTH lysR-type" evidence="6">
    <location>
        <begin position="8"/>
        <end position="65"/>
    </location>
</feature>
<dbReference type="Proteomes" id="UP000194161">
    <property type="component" value="Chromosome"/>
</dbReference>
<dbReference type="InterPro" id="IPR000847">
    <property type="entry name" value="LysR_HTH_N"/>
</dbReference>
<accession>A0A1W6ZBY1</accession>
<keyword evidence="4" id="KW-0804">Transcription</keyword>
<dbReference type="RefSeq" id="WP_086078584.1">
    <property type="nucleotide sequence ID" value="NZ_CP021111.1"/>
</dbReference>
<dbReference type="Pfam" id="PF00126">
    <property type="entry name" value="HTH_1"/>
    <property type="match status" value="1"/>
</dbReference>
<dbReference type="GO" id="GO:0043565">
    <property type="term" value="F:sequence-specific DNA binding"/>
    <property type="evidence" value="ECO:0007669"/>
    <property type="project" value="TreeGrafter"/>
</dbReference>
<keyword evidence="8" id="KW-1185">Reference proteome</keyword>
<evidence type="ECO:0000256" key="5">
    <source>
        <dbReference type="SAM" id="MobiDB-lite"/>
    </source>
</evidence>
<dbReference type="FunFam" id="1.10.10.10:FF:000038">
    <property type="entry name" value="Glycine cleavage system transcriptional activator"/>
    <property type="match status" value="1"/>
</dbReference>
<name>A0A1W6ZBY1_9BORD</name>
<dbReference type="Gene3D" id="1.10.10.10">
    <property type="entry name" value="Winged helix-like DNA-binding domain superfamily/Winged helix DNA-binding domain"/>
    <property type="match status" value="1"/>
</dbReference>
<organism evidence="7 8">
    <name type="scientific">Bordetella genomosp. 13</name>
    <dbReference type="NCBI Taxonomy" id="463040"/>
    <lineage>
        <taxon>Bacteria</taxon>
        <taxon>Pseudomonadati</taxon>
        <taxon>Pseudomonadota</taxon>
        <taxon>Betaproteobacteria</taxon>
        <taxon>Burkholderiales</taxon>
        <taxon>Alcaligenaceae</taxon>
        <taxon>Bordetella</taxon>
    </lineage>
</organism>
<protein>
    <recommendedName>
        <fullName evidence="6">HTH lysR-type domain-containing protein</fullName>
    </recommendedName>
</protein>
<dbReference type="Gene3D" id="3.40.190.10">
    <property type="entry name" value="Periplasmic binding protein-like II"/>
    <property type="match status" value="2"/>
</dbReference>
<dbReference type="InterPro" id="IPR036388">
    <property type="entry name" value="WH-like_DNA-bd_sf"/>
</dbReference>
<evidence type="ECO:0000256" key="1">
    <source>
        <dbReference type="ARBA" id="ARBA00009437"/>
    </source>
</evidence>
<evidence type="ECO:0000256" key="2">
    <source>
        <dbReference type="ARBA" id="ARBA00023015"/>
    </source>
</evidence>
<dbReference type="OrthoDB" id="9178397at2"/>
<keyword evidence="3" id="KW-0238">DNA-binding</keyword>
<dbReference type="KEGG" id="bgm:CAL15_10725"/>
<feature type="compositionally biased region" description="Basic and acidic residues" evidence="5">
    <location>
        <begin position="325"/>
        <end position="337"/>
    </location>
</feature>
<evidence type="ECO:0000313" key="8">
    <source>
        <dbReference type="Proteomes" id="UP000194161"/>
    </source>
</evidence>
<reference evidence="7 8" key="1">
    <citation type="submission" date="2017-05" db="EMBL/GenBank/DDBJ databases">
        <title>Complete and WGS of Bordetella genogroups.</title>
        <authorList>
            <person name="Spilker T."/>
            <person name="LiPuma J."/>
        </authorList>
    </citation>
    <scope>NUCLEOTIDE SEQUENCE [LARGE SCALE GENOMIC DNA]</scope>
    <source>
        <strain evidence="7 8">AU7206</strain>
    </source>
</reference>
<feature type="compositionally biased region" description="Low complexity" evidence="5">
    <location>
        <begin position="340"/>
        <end position="354"/>
    </location>
</feature>
<comment type="similarity">
    <text evidence="1">Belongs to the LysR transcriptional regulatory family.</text>
</comment>
<gene>
    <name evidence="7" type="ORF">CAL15_10725</name>
</gene>
<dbReference type="PRINTS" id="PR00039">
    <property type="entry name" value="HTHLYSR"/>
</dbReference>
<dbReference type="GO" id="GO:0003700">
    <property type="term" value="F:DNA-binding transcription factor activity"/>
    <property type="evidence" value="ECO:0007669"/>
    <property type="project" value="InterPro"/>
</dbReference>
<dbReference type="InterPro" id="IPR058163">
    <property type="entry name" value="LysR-type_TF_proteobact-type"/>
</dbReference>
<dbReference type="InterPro" id="IPR036390">
    <property type="entry name" value="WH_DNA-bd_sf"/>
</dbReference>
<dbReference type="AlphaFoldDB" id="A0A1W6ZBY1"/>
<dbReference type="EMBL" id="CP021111">
    <property type="protein sequence ID" value="ARP94819.1"/>
    <property type="molecule type" value="Genomic_DNA"/>
</dbReference>
<dbReference type="PROSITE" id="PS50931">
    <property type="entry name" value="HTH_LYSR"/>
    <property type="match status" value="1"/>
</dbReference>
<dbReference type="GO" id="GO:0006351">
    <property type="term" value="P:DNA-templated transcription"/>
    <property type="evidence" value="ECO:0007669"/>
    <property type="project" value="TreeGrafter"/>
</dbReference>
<dbReference type="SUPFAM" id="SSF53850">
    <property type="entry name" value="Periplasmic binding protein-like II"/>
    <property type="match status" value="1"/>
</dbReference>
<evidence type="ECO:0000256" key="3">
    <source>
        <dbReference type="ARBA" id="ARBA00023125"/>
    </source>
</evidence>
<evidence type="ECO:0000256" key="4">
    <source>
        <dbReference type="ARBA" id="ARBA00023163"/>
    </source>
</evidence>
<evidence type="ECO:0000313" key="7">
    <source>
        <dbReference type="EMBL" id="ARP94819.1"/>
    </source>
</evidence>
<sequence length="376" mass="41214">MAVSRNLPPLSSVRSFEAAARHRSFTLAAEELAVTQGAVSLQVRKLESFLGKKLFVRQSRRVELTQAGAQYYEACRRLLGDLEDATSRLRSRDRGEILIVNTLPTIGQLWLMPRLADFTAAHPHIEVRVVTDIRPLDMQADGVDVAIRVGPLAGRRYPRHLPGIDLTLVQRWDGICADYLFDDALVPVMSRRLLEQGGPIDTLDDMLDFPLIHTASRPHAWRDWLHALGATLPPQRNCADYGHFYVALRAAQEHKGIALIPEVLIDGYPGRNELVVPWRPRPALKSAGEYYLLTHGAWAERAAIAAFRGWVLREAAASAAATVGAHEDTASGRDAASRQDATPAPDATPAGDACASISRAHARAQNESFAAAARLP</sequence>
<dbReference type="Pfam" id="PF03466">
    <property type="entry name" value="LysR_substrate"/>
    <property type="match status" value="1"/>
</dbReference>
<proteinExistence type="inferred from homology"/>
<evidence type="ECO:0000259" key="6">
    <source>
        <dbReference type="PROSITE" id="PS50931"/>
    </source>
</evidence>
<dbReference type="SUPFAM" id="SSF46785">
    <property type="entry name" value="Winged helix' DNA-binding domain"/>
    <property type="match status" value="1"/>
</dbReference>
<dbReference type="PANTHER" id="PTHR30537">
    <property type="entry name" value="HTH-TYPE TRANSCRIPTIONAL REGULATOR"/>
    <property type="match status" value="1"/>
</dbReference>
<keyword evidence="2" id="KW-0805">Transcription regulation</keyword>